<dbReference type="KEGG" id="fgr:FGSG_12332"/>
<reference evidence="2" key="4">
    <citation type="submission" date="2017-01" db="UniProtKB">
        <authorList>
            <consortium name="EnsemblFungi"/>
        </authorList>
    </citation>
    <scope>IDENTIFICATION</scope>
    <source>
        <strain evidence="2">PH-1 / ATCC MYA-4620 / FGSC 9075 / NRRL 31084</strain>
    </source>
</reference>
<reference evidence="2 3" key="1">
    <citation type="journal article" date="2007" name="Science">
        <title>The Fusarium graminearum genome reveals a link between localized polymorphism and pathogen specialization.</title>
        <authorList>
            <person name="Cuomo C.A."/>
            <person name="Gueldener U."/>
            <person name="Xu J.-R."/>
            <person name="Trail F."/>
            <person name="Turgeon B.G."/>
            <person name="Di Pietro A."/>
            <person name="Walton J.D."/>
            <person name="Ma L.-J."/>
            <person name="Baker S.E."/>
            <person name="Rep M."/>
            <person name="Adam G."/>
            <person name="Antoniw J."/>
            <person name="Baldwin T."/>
            <person name="Calvo S.E."/>
            <person name="Chang Y.-L."/>
            <person name="DeCaprio D."/>
            <person name="Gale L.R."/>
            <person name="Gnerre S."/>
            <person name="Goswami R.S."/>
            <person name="Hammond-Kosack K."/>
            <person name="Harris L.J."/>
            <person name="Hilburn K."/>
            <person name="Kennell J.C."/>
            <person name="Kroken S."/>
            <person name="Magnuson J.K."/>
            <person name="Mannhaupt G."/>
            <person name="Mauceli E.W."/>
            <person name="Mewes H.-W."/>
            <person name="Mitterbauer R."/>
            <person name="Muehlbauer G."/>
            <person name="Muensterkoetter M."/>
            <person name="Nelson D."/>
            <person name="O'Donnell K."/>
            <person name="Ouellet T."/>
            <person name="Qi W."/>
            <person name="Quesneville H."/>
            <person name="Roncero M.I.G."/>
            <person name="Seong K.-Y."/>
            <person name="Tetko I.V."/>
            <person name="Urban M."/>
            <person name="Waalwijk C."/>
            <person name="Ward T.J."/>
            <person name="Yao J."/>
            <person name="Birren B.W."/>
            <person name="Kistler H.C."/>
        </authorList>
    </citation>
    <scope>NUCLEOTIDE SEQUENCE [LARGE SCALE GENOMIC DNA]</scope>
    <source>
        <strain evidence="3">ATCC MYA-4620 / CBS 123657 / FGSC 9075 / NRRL 31084 / PH-1</strain>
        <strain evidence="2">PH-1 / ATCC MYA-4620 / FGSC 9075 / NRRL 31084</strain>
    </source>
</reference>
<keyword evidence="3" id="KW-1185">Reference proteome</keyword>
<reference evidence="1 3" key="3">
    <citation type="journal article" date="2015" name="BMC Genomics">
        <title>The completed genome sequence of the pathogenic ascomycete fungus Fusarium graminearum.</title>
        <authorList>
            <person name="King R."/>
            <person name="Urban M."/>
            <person name="Hammond-Kosack M.C."/>
            <person name="Hassani-Pak K."/>
            <person name="Hammond-Kosack K.E."/>
        </authorList>
    </citation>
    <scope>NUCLEOTIDE SEQUENCE [LARGE SCALE GENOMIC DNA]</scope>
    <source>
        <strain evidence="3">ATCC MYA-4620 / CBS 123657 / FGSC 9075 / NRRL 31084 / PH-1</strain>
        <strain evidence="1">PH-1</strain>
    </source>
</reference>
<dbReference type="EMBL" id="HG970333">
    <property type="protein sequence ID" value="CEF78917.1"/>
    <property type="molecule type" value="Genomic_DNA"/>
</dbReference>
<dbReference type="AlphaFoldDB" id="I1S661"/>
<organism evidence="1 3">
    <name type="scientific">Gibberella zeae (strain ATCC MYA-4620 / CBS 123657 / FGSC 9075 / NRRL 31084 / PH-1)</name>
    <name type="common">Wheat head blight fungus</name>
    <name type="synonym">Fusarium graminearum</name>
    <dbReference type="NCBI Taxonomy" id="229533"/>
    <lineage>
        <taxon>Eukaryota</taxon>
        <taxon>Fungi</taxon>
        <taxon>Dikarya</taxon>
        <taxon>Ascomycota</taxon>
        <taxon>Pezizomycotina</taxon>
        <taxon>Sordariomycetes</taxon>
        <taxon>Hypocreomycetidae</taxon>
        <taxon>Hypocreales</taxon>
        <taxon>Nectriaceae</taxon>
        <taxon>Fusarium</taxon>
    </lineage>
</organism>
<dbReference type="RefSeq" id="XP_011321655.1">
    <property type="nucleotide sequence ID" value="XM_011323353.1"/>
</dbReference>
<dbReference type="HOGENOM" id="CLU_2171318_0_0_1"/>
<protein>
    <submittedName>
        <fullName evidence="1">Chromosome 2, complete genome</fullName>
    </submittedName>
</protein>
<gene>
    <name evidence="1" type="ORF">FGRAMPH1_01T14229</name>
</gene>
<evidence type="ECO:0000313" key="3">
    <source>
        <dbReference type="Proteomes" id="UP000070720"/>
    </source>
</evidence>
<proteinExistence type="predicted"/>
<name>I1S661_GIBZE</name>
<evidence type="ECO:0000313" key="2">
    <source>
        <dbReference type="EnsemblFungi" id="CEF78917"/>
    </source>
</evidence>
<dbReference type="VEuPathDB" id="FungiDB:FGRAMPH1_01G14229"/>
<dbReference type="InParanoid" id="I1S661"/>
<dbReference type="EnsemblFungi" id="CEF78917">
    <property type="protein sequence ID" value="CEF78917"/>
    <property type="gene ID" value="FGRRES_12332"/>
</dbReference>
<evidence type="ECO:0000313" key="1">
    <source>
        <dbReference type="EMBL" id="CEF78917.1"/>
    </source>
</evidence>
<accession>A0A098DKE2</accession>
<accession>I1S661</accession>
<dbReference type="Proteomes" id="UP000070720">
    <property type="component" value="Chromosome 2"/>
</dbReference>
<sequence length="110" mass="11861">MTVSCWALILRSTVRLDPTPSSRIVGHLQVQGTYGEDDSQLQSQQASKPDITTPVSVQCNATVSGTKATRALNRSSSLSNCKSFRSQKLHVVLAASLLVLSLDPAAFRPY</sequence>
<reference evidence="2 3" key="2">
    <citation type="journal article" date="2010" name="Nature">
        <title>Comparative genomics reveals mobile pathogenicity chromosomes in Fusarium.</title>
        <authorList>
            <person name="Ma L.J."/>
            <person name="van der Does H.C."/>
            <person name="Borkovich K.A."/>
            <person name="Coleman J.J."/>
            <person name="Daboussi M.J."/>
            <person name="Di Pietro A."/>
            <person name="Dufresne M."/>
            <person name="Freitag M."/>
            <person name="Grabherr M."/>
            <person name="Henrissat B."/>
            <person name="Houterman P.M."/>
            <person name="Kang S."/>
            <person name="Shim W.B."/>
            <person name="Woloshuk C."/>
            <person name="Xie X."/>
            <person name="Xu J.R."/>
            <person name="Antoniw J."/>
            <person name="Baker S.E."/>
            <person name="Bluhm B.H."/>
            <person name="Breakspear A."/>
            <person name="Brown D.W."/>
            <person name="Butchko R.A."/>
            <person name="Chapman S."/>
            <person name="Coulson R."/>
            <person name="Coutinho P.M."/>
            <person name="Danchin E.G."/>
            <person name="Diener A."/>
            <person name="Gale L.R."/>
            <person name="Gardiner D.M."/>
            <person name="Goff S."/>
            <person name="Hammond-Kosack K.E."/>
            <person name="Hilburn K."/>
            <person name="Hua-Van A."/>
            <person name="Jonkers W."/>
            <person name="Kazan K."/>
            <person name="Kodira C.D."/>
            <person name="Koehrsen M."/>
            <person name="Kumar L."/>
            <person name="Lee Y.H."/>
            <person name="Li L."/>
            <person name="Manners J.M."/>
            <person name="Miranda-Saavedra D."/>
            <person name="Mukherjee M."/>
            <person name="Park G."/>
            <person name="Park J."/>
            <person name="Park S.Y."/>
            <person name="Proctor R.H."/>
            <person name="Regev A."/>
            <person name="Ruiz-Roldan M.C."/>
            <person name="Sain D."/>
            <person name="Sakthikumar S."/>
            <person name="Sykes S."/>
            <person name="Schwartz D.C."/>
            <person name="Turgeon B.G."/>
            <person name="Wapinski I."/>
            <person name="Yoder O."/>
            <person name="Young S."/>
            <person name="Zeng Q."/>
            <person name="Zhou S."/>
            <person name="Galagan J."/>
            <person name="Cuomo C.A."/>
            <person name="Kistler H.C."/>
            <person name="Rep M."/>
        </authorList>
    </citation>
    <scope>GENOME REANNOTATION</scope>
    <source>
        <strain evidence="3">ATCC MYA-4620 / CBS 123657 / FGSC 9075 / NRRL 31084 / PH-1</strain>
        <strain evidence="2">PH-1 / ATCC MYA-4620 / FGSC 9075 / NRRL 31084</strain>
    </source>
</reference>